<dbReference type="NCBIfam" id="NF008702">
    <property type="entry name" value="PRK11713.6-1"/>
    <property type="match status" value="1"/>
</dbReference>
<evidence type="ECO:0000313" key="12">
    <source>
        <dbReference type="Proteomes" id="UP000044026"/>
    </source>
</evidence>
<dbReference type="InterPro" id="IPR029028">
    <property type="entry name" value="Alpha/beta_knot_MTases"/>
</dbReference>
<dbReference type="Pfam" id="PF04452">
    <property type="entry name" value="Methyltrans_RNA"/>
    <property type="match status" value="1"/>
</dbReference>
<dbReference type="GO" id="GO:0070475">
    <property type="term" value="P:rRNA base methylation"/>
    <property type="evidence" value="ECO:0007669"/>
    <property type="project" value="TreeGrafter"/>
</dbReference>
<dbReference type="InterPro" id="IPR006700">
    <property type="entry name" value="RsmE"/>
</dbReference>
<evidence type="ECO:0000256" key="10">
    <source>
        <dbReference type="PIRNR" id="PIRNR015601"/>
    </source>
</evidence>
<dbReference type="SUPFAM" id="SSF88697">
    <property type="entry name" value="PUA domain-like"/>
    <property type="match status" value="1"/>
</dbReference>
<dbReference type="InterPro" id="IPR046886">
    <property type="entry name" value="RsmE_MTase_dom"/>
</dbReference>
<evidence type="ECO:0000256" key="8">
    <source>
        <dbReference type="ARBA" id="ARBA00025699"/>
    </source>
</evidence>
<dbReference type="Pfam" id="PF20260">
    <property type="entry name" value="PUA_4"/>
    <property type="match status" value="1"/>
</dbReference>
<dbReference type="GeneID" id="69580218"/>
<organism evidence="11 12">
    <name type="scientific">Capnocytophaga canimorsus</name>
    <dbReference type="NCBI Taxonomy" id="28188"/>
    <lineage>
        <taxon>Bacteria</taxon>
        <taxon>Pseudomonadati</taxon>
        <taxon>Bacteroidota</taxon>
        <taxon>Flavobacteriia</taxon>
        <taxon>Flavobacteriales</taxon>
        <taxon>Flavobacteriaceae</taxon>
        <taxon>Capnocytophaga</taxon>
    </lineage>
</organism>
<protein>
    <recommendedName>
        <fullName evidence="10">Ribosomal RNA small subunit methyltransferase E</fullName>
        <ecNumber evidence="10">2.1.1.193</ecNumber>
    </recommendedName>
</protein>
<dbReference type="InterPro" id="IPR046887">
    <property type="entry name" value="RsmE_PUA-like"/>
</dbReference>
<evidence type="ECO:0000256" key="3">
    <source>
        <dbReference type="ARBA" id="ARBA00022490"/>
    </source>
</evidence>
<reference evidence="11 12" key="1">
    <citation type="submission" date="2015-01" db="EMBL/GenBank/DDBJ databases">
        <authorList>
            <person name="Xiang T."/>
            <person name="Song Y."/>
            <person name="Huang L."/>
            <person name="Wang B."/>
            <person name="Wu P."/>
        </authorList>
    </citation>
    <scope>NUCLEOTIDE SEQUENCE [LARGE SCALE GENOMIC DNA]</scope>
    <source>
        <strain evidence="11 12">Cc12</strain>
    </source>
</reference>
<evidence type="ECO:0000256" key="9">
    <source>
        <dbReference type="ARBA" id="ARBA00047944"/>
    </source>
</evidence>
<sequence length="239" mass="27215">MQLFYHAQISASTASFCFEKEESQHIVKVLRKKEGDLLHITNGKGMRFEGQISFASAKRCEVLITNFTEIKKHPYHLHLVVAPTKMNERYEWFLEKAVEIGVDEITPIICQNSERKTIKNERFEKIILSAMKQSLQYHLPILHPTISSSDFFEQMKNEKGSKFIAHCQENEKKALATEIQSVPERLTILIGPEGDFSAFEIQKALSENFTPISLGNNRLRTETAAIVACHTVSVMSSLT</sequence>
<dbReference type="AlphaFoldDB" id="A0A0B7HRE5"/>
<keyword evidence="5 10" id="KW-0489">Methyltransferase</keyword>
<dbReference type="InterPro" id="IPR029026">
    <property type="entry name" value="tRNA_m1G_MTases_N"/>
</dbReference>
<keyword evidence="3 10" id="KW-0963">Cytoplasm</keyword>
<name>A0A0B7HRE5_9FLAO</name>
<keyword evidence="6 10" id="KW-0808">Transferase</keyword>
<dbReference type="SUPFAM" id="SSF75217">
    <property type="entry name" value="alpha/beta knot"/>
    <property type="match status" value="1"/>
</dbReference>
<keyword evidence="4 10" id="KW-0698">rRNA processing</keyword>
<accession>A0A0B7HRE5</accession>
<comment type="similarity">
    <text evidence="2 10">Belongs to the RNA methyltransferase RsmE family.</text>
</comment>
<evidence type="ECO:0000256" key="5">
    <source>
        <dbReference type="ARBA" id="ARBA00022603"/>
    </source>
</evidence>
<keyword evidence="7 10" id="KW-0949">S-adenosyl-L-methionine</keyword>
<dbReference type="PANTHER" id="PTHR30027">
    <property type="entry name" value="RIBOSOMAL RNA SMALL SUBUNIT METHYLTRANSFERASE E"/>
    <property type="match status" value="1"/>
</dbReference>
<dbReference type="Gene3D" id="2.40.240.20">
    <property type="entry name" value="Hypothetical PUA domain-like, domain 1"/>
    <property type="match status" value="1"/>
</dbReference>
<evidence type="ECO:0000256" key="1">
    <source>
        <dbReference type="ARBA" id="ARBA00004496"/>
    </source>
</evidence>
<proteinExistence type="inferred from homology"/>
<dbReference type="PIRSF" id="PIRSF015601">
    <property type="entry name" value="MTase_slr0722"/>
    <property type="match status" value="1"/>
</dbReference>
<dbReference type="PANTHER" id="PTHR30027:SF3">
    <property type="entry name" value="16S RRNA (URACIL(1498)-N(3))-METHYLTRANSFERASE"/>
    <property type="match status" value="1"/>
</dbReference>
<dbReference type="EC" id="2.1.1.193" evidence="10"/>
<dbReference type="CDD" id="cd18084">
    <property type="entry name" value="RsmE-like"/>
    <property type="match status" value="1"/>
</dbReference>
<dbReference type="Proteomes" id="UP000044026">
    <property type="component" value="Unassembled WGS sequence"/>
</dbReference>
<dbReference type="NCBIfam" id="TIGR00046">
    <property type="entry name" value="RsmE family RNA methyltransferase"/>
    <property type="match status" value="1"/>
</dbReference>
<comment type="subcellular location">
    <subcellularLocation>
        <location evidence="1 10">Cytoplasm</location>
    </subcellularLocation>
</comment>
<evidence type="ECO:0000256" key="4">
    <source>
        <dbReference type="ARBA" id="ARBA00022552"/>
    </source>
</evidence>
<dbReference type="EMBL" id="CDOE01000076">
    <property type="protein sequence ID" value="CEN40148.1"/>
    <property type="molecule type" value="Genomic_DNA"/>
</dbReference>
<gene>
    <name evidence="11" type="ORF">CCAN12_780033</name>
</gene>
<dbReference type="Gene3D" id="3.40.1280.10">
    <property type="match status" value="1"/>
</dbReference>
<evidence type="ECO:0000256" key="7">
    <source>
        <dbReference type="ARBA" id="ARBA00022691"/>
    </source>
</evidence>
<evidence type="ECO:0000256" key="2">
    <source>
        <dbReference type="ARBA" id="ARBA00005528"/>
    </source>
</evidence>
<comment type="function">
    <text evidence="8 10">Specifically methylates the N3 position of the uracil ring of uridine 1498 (m3U1498) in 16S rRNA. Acts on the fully assembled 30S ribosomal subunit.</text>
</comment>
<dbReference type="GO" id="GO:0070042">
    <property type="term" value="F:rRNA (uridine-N3-)-methyltransferase activity"/>
    <property type="evidence" value="ECO:0007669"/>
    <property type="project" value="TreeGrafter"/>
</dbReference>
<evidence type="ECO:0000256" key="6">
    <source>
        <dbReference type="ARBA" id="ARBA00022679"/>
    </source>
</evidence>
<comment type="catalytic activity">
    <reaction evidence="9 10">
        <text>uridine(1498) in 16S rRNA + S-adenosyl-L-methionine = N(3)-methyluridine(1498) in 16S rRNA + S-adenosyl-L-homocysteine + H(+)</text>
        <dbReference type="Rhea" id="RHEA:42920"/>
        <dbReference type="Rhea" id="RHEA-COMP:10283"/>
        <dbReference type="Rhea" id="RHEA-COMP:10284"/>
        <dbReference type="ChEBI" id="CHEBI:15378"/>
        <dbReference type="ChEBI" id="CHEBI:57856"/>
        <dbReference type="ChEBI" id="CHEBI:59789"/>
        <dbReference type="ChEBI" id="CHEBI:65315"/>
        <dbReference type="ChEBI" id="CHEBI:74502"/>
        <dbReference type="EC" id="2.1.1.193"/>
    </reaction>
</comment>
<dbReference type="InterPro" id="IPR015947">
    <property type="entry name" value="PUA-like_sf"/>
</dbReference>
<dbReference type="GO" id="GO:0005737">
    <property type="term" value="C:cytoplasm"/>
    <property type="evidence" value="ECO:0007669"/>
    <property type="project" value="UniProtKB-SubCell"/>
</dbReference>
<evidence type="ECO:0000313" key="11">
    <source>
        <dbReference type="EMBL" id="CEN40148.1"/>
    </source>
</evidence>
<dbReference type="RefSeq" id="WP_042001578.1">
    <property type="nucleotide sequence ID" value="NZ_CP022382.1"/>
</dbReference>